<dbReference type="RefSeq" id="WP_121977345.1">
    <property type="nucleotide sequence ID" value="NZ_JBHTLH010000043.1"/>
</dbReference>
<dbReference type="Pfam" id="PF01725">
    <property type="entry name" value="Ham1p_like"/>
    <property type="match status" value="1"/>
</dbReference>
<gene>
    <name evidence="9" type="ORF">ACFQ22_13555</name>
</gene>
<evidence type="ECO:0000256" key="2">
    <source>
        <dbReference type="ARBA" id="ARBA00022723"/>
    </source>
</evidence>
<feature type="binding site" evidence="7">
    <location>
        <position position="176"/>
    </location>
    <ligand>
        <name>substrate</name>
    </ligand>
</feature>
<dbReference type="HAMAP" id="MF_01405">
    <property type="entry name" value="Non_canon_purine_NTPase"/>
    <property type="match status" value="1"/>
</dbReference>
<comment type="caution">
    <text evidence="9">The sequence shown here is derived from an EMBL/GenBank/DDBJ whole genome shotgun (WGS) entry which is preliminary data.</text>
</comment>
<evidence type="ECO:0000256" key="4">
    <source>
        <dbReference type="ARBA" id="ARBA00022801"/>
    </source>
</evidence>
<feature type="binding site" evidence="7">
    <location>
        <begin position="153"/>
        <end position="156"/>
    </location>
    <ligand>
        <name>substrate</name>
    </ligand>
</feature>
<comment type="catalytic activity">
    <reaction evidence="7">
        <text>ITP + H2O = IMP + diphosphate + H(+)</text>
        <dbReference type="Rhea" id="RHEA:29399"/>
        <dbReference type="ChEBI" id="CHEBI:15377"/>
        <dbReference type="ChEBI" id="CHEBI:15378"/>
        <dbReference type="ChEBI" id="CHEBI:33019"/>
        <dbReference type="ChEBI" id="CHEBI:58053"/>
        <dbReference type="ChEBI" id="CHEBI:61402"/>
        <dbReference type="EC" id="3.6.1.66"/>
    </reaction>
</comment>
<evidence type="ECO:0000256" key="3">
    <source>
        <dbReference type="ARBA" id="ARBA00022741"/>
    </source>
</evidence>
<feature type="binding site" evidence="7">
    <location>
        <position position="74"/>
    </location>
    <ligand>
        <name>substrate</name>
    </ligand>
</feature>
<keyword evidence="2 7" id="KW-0479">Metal-binding</keyword>
<dbReference type="SUPFAM" id="SSF52972">
    <property type="entry name" value="ITPase-like"/>
    <property type="match status" value="1"/>
</dbReference>
<feature type="binding site" evidence="7">
    <location>
        <begin position="181"/>
        <end position="182"/>
    </location>
    <ligand>
        <name>substrate</name>
    </ligand>
</feature>
<evidence type="ECO:0000256" key="8">
    <source>
        <dbReference type="RuleBase" id="RU003781"/>
    </source>
</evidence>
<evidence type="ECO:0000256" key="7">
    <source>
        <dbReference type="HAMAP-Rule" id="MF_01405"/>
    </source>
</evidence>
<organism evidence="9 10">
    <name type="scientific">Lentilactobacillus raoultii</name>
    <dbReference type="NCBI Taxonomy" id="1987503"/>
    <lineage>
        <taxon>Bacteria</taxon>
        <taxon>Bacillati</taxon>
        <taxon>Bacillota</taxon>
        <taxon>Bacilli</taxon>
        <taxon>Lactobacillales</taxon>
        <taxon>Lactobacillaceae</taxon>
        <taxon>Lentilactobacillus</taxon>
    </lineage>
</organism>
<keyword evidence="10" id="KW-1185">Reference proteome</keyword>
<dbReference type="GO" id="GO:0036220">
    <property type="term" value="F:ITP diphosphatase activity"/>
    <property type="evidence" value="ECO:0007669"/>
    <property type="project" value="UniProtKB-EC"/>
</dbReference>
<evidence type="ECO:0000256" key="6">
    <source>
        <dbReference type="ARBA" id="ARBA00023080"/>
    </source>
</evidence>
<sequence length="199" mass="22387">MKKPRVIVIASKNVNKVKEFNEAFKGTDIQIESLKSFDHVPDVDETGQTFEENALLKASAIMSFTKLPVIADDSGLVVKALDGRPGVHSARYAGDHDDDANNAKLLKEMENKTDRDAYFESVLIYLTPEGEKVVAKGRVNGQILRDKRGANNFGYDPLFYVPERQLTLAEMSTHDKNAISHRGRAIRQLISQLQERWEN</sequence>
<keyword evidence="5 7" id="KW-0460">Magnesium</keyword>
<dbReference type="InterPro" id="IPR020922">
    <property type="entry name" value="dITP/XTP_pyrophosphatase"/>
</dbReference>
<feature type="active site" description="Proton acceptor" evidence="7">
    <location>
        <position position="73"/>
    </location>
</feature>
<comment type="subunit">
    <text evidence="7">Homodimer.</text>
</comment>
<dbReference type="NCBIfam" id="TIGR00042">
    <property type="entry name" value="RdgB/HAM1 family non-canonical purine NTP pyrophosphatase"/>
    <property type="match status" value="1"/>
</dbReference>
<dbReference type="Gene3D" id="3.90.950.10">
    <property type="match status" value="1"/>
</dbReference>
<evidence type="ECO:0000256" key="1">
    <source>
        <dbReference type="ARBA" id="ARBA00008023"/>
    </source>
</evidence>
<protein>
    <recommendedName>
        <fullName evidence="7">dITP/XTP pyrophosphatase</fullName>
        <ecNumber evidence="7">3.6.1.66</ecNumber>
    </recommendedName>
    <alternativeName>
        <fullName evidence="7">Non-canonical purine NTP pyrophosphatase</fullName>
    </alternativeName>
    <alternativeName>
        <fullName evidence="7">Non-standard purine NTP pyrophosphatase</fullName>
    </alternativeName>
    <alternativeName>
        <fullName evidence="7">Nucleoside-triphosphate diphosphatase</fullName>
    </alternativeName>
    <alternativeName>
        <fullName evidence="7">Nucleoside-triphosphate pyrophosphatase</fullName>
        <shortName evidence="7">NTPase</shortName>
    </alternativeName>
</protein>
<dbReference type="InterPro" id="IPR029001">
    <property type="entry name" value="ITPase-like_fam"/>
</dbReference>
<name>A0ABW3PM05_9LACO</name>
<evidence type="ECO:0000256" key="5">
    <source>
        <dbReference type="ARBA" id="ARBA00022842"/>
    </source>
</evidence>
<comment type="similarity">
    <text evidence="1 7 8">Belongs to the HAM1 NTPase family.</text>
</comment>
<keyword evidence="4 7" id="KW-0378">Hydrolase</keyword>
<keyword evidence="6 7" id="KW-0546">Nucleotide metabolism</keyword>
<evidence type="ECO:0000313" key="9">
    <source>
        <dbReference type="EMBL" id="MFD1126367.1"/>
    </source>
</evidence>
<comment type="cofactor">
    <cofactor evidence="7">
        <name>Mg(2+)</name>
        <dbReference type="ChEBI" id="CHEBI:18420"/>
    </cofactor>
    <text evidence="7">Binds 1 Mg(2+) ion per subunit.</text>
</comment>
<keyword evidence="3 7" id="KW-0547">Nucleotide-binding</keyword>
<dbReference type="EMBL" id="JBHTLH010000043">
    <property type="protein sequence ID" value="MFD1126367.1"/>
    <property type="molecule type" value="Genomic_DNA"/>
</dbReference>
<accession>A0ABW3PM05</accession>
<dbReference type="EC" id="3.6.1.66" evidence="7"/>
<dbReference type="PANTHER" id="PTHR11067">
    <property type="entry name" value="INOSINE TRIPHOSPHATE PYROPHOSPHATASE/HAM1 PROTEIN"/>
    <property type="match status" value="1"/>
</dbReference>
<proteinExistence type="inferred from homology"/>
<evidence type="ECO:0000313" key="10">
    <source>
        <dbReference type="Proteomes" id="UP001597156"/>
    </source>
</evidence>
<feature type="binding site" evidence="7">
    <location>
        <position position="44"/>
    </location>
    <ligand>
        <name>Mg(2+)</name>
        <dbReference type="ChEBI" id="CHEBI:18420"/>
    </ligand>
</feature>
<feature type="binding site" evidence="7">
    <location>
        <begin position="11"/>
        <end position="16"/>
    </location>
    <ligand>
        <name>substrate</name>
    </ligand>
</feature>
<reference evidence="10" key="1">
    <citation type="journal article" date="2019" name="Int. J. Syst. Evol. Microbiol.">
        <title>The Global Catalogue of Microorganisms (GCM) 10K type strain sequencing project: providing services to taxonomists for standard genome sequencing and annotation.</title>
        <authorList>
            <consortium name="The Broad Institute Genomics Platform"/>
            <consortium name="The Broad Institute Genome Sequencing Center for Infectious Disease"/>
            <person name="Wu L."/>
            <person name="Ma J."/>
        </authorList>
    </citation>
    <scope>NUCLEOTIDE SEQUENCE [LARGE SCALE GENOMIC DNA]</scope>
    <source>
        <strain evidence="10">CCUG 71848</strain>
    </source>
</reference>
<dbReference type="NCBIfam" id="NF011397">
    <property type="entry name" value="PRK14822.1"/>
    <property type="match status" value="1"/>
</dbReference>
<dbReference type="InterPro" id="IPR002637">
    <property type="entry name" value="RdgB/HAM1"/>
</dbReference>
<comment type="catalytic activity">
    <reaction evidence="7">
        <text>dITP + H2O = dIMP + diphosphate + H(+)</text>
        <dbReference type="Rhea" id="RHEA:28342"/>
        <dbReference type="ChEBI" id="CHEBI:15377"/>
        <dbReference type="ChEBI" id="CHEBI:15378"/>
        <dbReference type="ChEBI" id="CHEBI:33019"/>
        <dbReference type="ChEBI" id="CHEBI:61194"/>
        <dbReference type="ChEBI" id="CHEBI:61382"/>
        <dbReference type="EC" id="3.6.1.66"/>
    </reaction>
</comment>
<dbReference type="PANTHER" id="PTHR11067:SF9">
    <property type="entry name" value="INOSINE TRIPHOSPHATE PYROPHOSPHATASE"/>
    <property type="match status" value="1"/>
</dbReference>
<feature type="binding site" evidence="7">
    <location>
        <position position="73"/>
    </location>
    <ligand>
        <name>Mg(2+)</name>
        <dbReference type="ChEBI" id="CHEBI:18420"/>
    </ligand>
</feature>
<dbReference type="CDD" id="cd00515">
    <property type="entry name" value="HAM1"/>
    <property type="match status" value="1"/>
</dbReference>
<dbReference type="Proteomes" id="UP001597156">
    <property type="component" value="Unassembled WGS sequence"/>
</dbReference>
<comment type="function">
    <text evidence="7">Pyrophosphatase that catalyzes the hydrolysis of nucleoside triphosphates to their monophosphate derivatives, with a high preference for the non-canonical purine nucleotides XTP (xanthosine triphosphate), dITP (deoxyinosine triphosphate) and ITP. Seems to function as a house-cleaning enzyme that removes non-canonical purine nucleotides from the nucleotide pool, thus preventing their incorporation into DNA/RNA and avoiding chromosomal lesions.</text>
</comment>
<comment type="catalytic activity">
    <reaction evidence="7">
        <text>XTP + H2O = XMP + diphosphate + H(+)</text>
        <dbReference type="Rhea" id="RHEA:28610"/>
        <dbReference type="ChEBI" id="CHEBI:15377"/>
        <dbReference type="ChEBI" id="CHEBI:15378"/>
        <dbReference type="ChEBI" id="CHEBI:33019"/>
        <dbReference type="ChEBI" id="CHEBI:57464"/>
        <dbReference type="ChEBI" id="CHEBI:61314"/>
        <dbReference type="EC" id="3.6.1.66"/>
    </reaction>
</comment>